<evidence type="ECO:0008006" key="7">
    <source>
        <dbReference type="Google" id="ProtNLM"/>
    </source>
</evidence>
<organism evidence="5 6">
    <name type="scientific">Rhodofomes roseus</name>
    <dbReference type="NCBI Taxonomy" id="34475"/>
    <lineage>
        <taxon>Eukaryota</taxon>
        <taxon>Fungi</taxon>
        <taxon>Dikarya</taxon>
        <taxon>Basidiomycota</taxon>
        <taxon>Agaricomycotina</taxon>
        <taxon>Agaricomycetes</taxon>
        <taxon>Polyporales</taxon>
        <taxon>Rhodofomes</taxon>
    </lineage>
</organism>
<evidence type="ECO:0000313" key="6">
    <source>
        <dbReference type="Proteomes" id="UP000298390"/>
    </source>
</evidence>
<evidence type="ECO:0000313" key="5">
    <source>
        <dbReference type="EMBL" id="TFY54540.1"/>
    </source>
</evidence>
<dbReference type="PANTHER" id="PTHR32183">
    <property type="match status" value="1"/>
</dbReference>
<dbReference type="EMBL" id="SEKV01000686">
    <property type="protein sequence ID" value="TFY54540.1"/>
    <property type="molecule type" value="Genomic_DNA"/>
</dbReference>
<evidence type="ECO:0000256" key="2">
    <source>
        <dbReference type="ARBA" id="ARBA00022603"/>
    </source>
</evidence>
<evidence type="ECO:0000256" key="4">
    <source>
        <dbReference type="ARBA" id="ARBA00022691"/>
    </source>
</evidence>
<keyword evidence="2" id="KW-0489">Methyltransferase</keyword>
<keyword evidence="3" id="KW-0808">Transferase</keyword>
<dbReference type="STRING" id="34475.A0A4Y9XWQ9"/>
<dbReference type="GO" id="GO:0032259">
    <property type="term" value="P:methylation"/>
    <property type="evidence" value="ECO:0007669"/>
    <property type="project" value="UniProtKB-KW"/>
</dbReference>
<evidence type="ECO:0000256" key="3">
    <source>
        <dbReference type="ARBA" id="ARBA00022679"/>
    </source>
</evidence>
<dbReference type="SUPFAM" id="SSF53335">
    <property type="entry name" value="S-adenosyl-L-methionine-dependent methyltransferases"/>
    <property type="match status" value="1"/>
</dbReference>
<dbReference type="CDD" id="cd02440">
    <property type="entry name" value="AdoMet_MTases"/>
    <property type="match status" value="1"/>
</dbReference>
<sequence length="231" mass="25813">MSGIPVHADEERQRMMHRVREVVKEDPLQGWDKAWQENVTPWDAGESQPPLRDLLVSGEVDLPKSGRALVPGSGRGYDAILIATTLGLETTGLDISPVALEAARAHAAASDLPVGTKVNFEARDFFALAPSPESRYDLIYDYTFFVAIEPSRRTEWGRQMSALVKPGGYLINLAFPLAPKPYEGGPPHYVKPEHYQEVLGDGWEKVLDKVPERSLEWHKGNGERIIVYRKL</sequence>
<keyword evidence="4" id="KW-0949">S-adenosyl-L-methionine</keyword>
<evidence type="ECO:0000256" key="1">
    <source>
        <dbReference type="ARBA" id="ARBA00022553"/>
    </source>
</evidence>
<protein>
    <recommendedName>
        <fullName evidence="7">Thiopurine S-methyltransferase</fullName>
    </recommendedName>
</protein>
<proteinExistence type="predicted"/>
<dbReference type="Proteomes" id="UP000298390">
    <property type="component" value="Unassembled WGS sequence"/>
</dbReference>
<name>A0A4Y9XWQ9_9APHY</name>
<comment type="caution">
    <text evidence="5">The sequence shown here is derived from an EMBL/GenBank/DDBJ whole genome shotgun (WGS) entry which is preliminary data.</text>
</comment>
<dbReference type="InterPro" id="IPR029063">
    <property type="entry name" value="SAM-dependent_MTases_sf"/>
</dbReference>
<gene>
    <name evidence="5" type="ORF">EVJ58_g8798</name>
</gene>
<keyword evidence="1" id="KW-0597">Phosphoprotein</keyword>
<reference evidence="5 6" key="1">
    <citation type="submission" date="2019-01" db="EMBL/GenBank/DDBJ databases">
        <title>Genome sequencing of the rare red list fungi Fomitopsis rosea.</title>
        <authorList>
            <person name="Buettner E."/>
            <person name="Kellner H."/>
        </authorList>
    </citation>
    <scope>NUCLEOTIDE SEQUENCE [LARGE SCALE GENOMIC DNA]</scope>
    <source>
        <strain evidence="5 6">DSM 105464</strain>
    </source>
</reference>
<dbReference type="GO" id="GO:0008757">
    <property type="term" value="F:S-adenosylmethionine-dependent methyltransferase activity"/>
    <property type="evidence" value="ECO:0007669"/>
    <property type="project" value="InterPro"/>
</dbReference>
<dbReference type="PROSITE" id="PS51585">
    <property type="entry name" value="SAM_MT_TPMT"/>
    <property type="match status" value="1"/>
</dbReference>
<accession>A0A4Y9XWQ9</accession>
<dbReference type="PANTHER" id="PTHR32183:SF6">
    <property type="entry name" value="CYSTEINE SULFINATE DESULFINASE_CYSTEINE DESULFURASE AND RELATED ENZYMES"/>
    <property type="match status" value="1"/>
</dbReference>
<dbReference type="AlphaFoldDB" id="A0A4Y9XWQ9"/>
<dbReference type="InterPro" id="IPR008854">
    <property type="entry name" value="TPMT"/>
</dbReference>
<dbReference type="Pfam" id="PF05724">
    <property type="entry name" value="TPMT"/>
    <property type="match status" value="1"/>
</dbReference>
<dbReference type="Gene3D" id="3.40.50.150">
    <property type="entry name" value="Vaccinia Virus protein VP39"/>
    <property type="match status" value="1"/>
</dbReference>